<feature type="compositionally biased region" description="Low complexity" evidence="1">
    <location>
        <begin position="267"/>
        <end position="282"/>
    </location>
</feature>
<feature type="compositionally biased region" description="Low complexity" evidence="1">
    <location>
        <begin position="459"/>
        <end position="468"/>
    </location>
</feature>
<protein>
    <submittedName>
        <fullName evidence="2">Uncharacterized protein</fullName>
    </submittedName>
</protein>
<feature type="compositionally biased region" description="Polar residues" evidence="1">
    <location>
        <begin position="566"/>
        <end position="577"/>
    </location>
</feature>
<feature type="compositionally biased region" description="Basic residues" evidence="1">
    <location>
        <begin position="286"/>
        <end position="299"/>
    </location>
</feature>
<evidence type="ECO:0000313" key="2">
    <source>
        <dbReference type="EMBL" id="CAE4560486.1"/>
    </source>
</evidence>
<name>A0A7S4PTA3_9DINO</name>
<accession>A0A7S4PTA3</accession>
<feature type="region of interest" description="Disordered" evidence="1">
    <location>
        <begin position="555"/>
        <end position="640"/>
    </location>
</feature>
<feature type="compositionally biased region" description="Basic and acidic residues" evidence="1">
    <location>
        <begin position="127"/>
        <end position="144"/>
    </location>
</feature>
<feature type="compositionally biased region" description="Polar residues" evidence="1">
    <location>
        <begin position="590"/>
        <end position="601"/>
    </location>
</feature>
<dbReference type="AlphaFoldDB" id="A0A7S4PTA3"/>
<gene>
    <name evidence="2" type="ORF">AMON00008_LOCUS105</name>
</gene>
<feature type="compositionally biased region" description="Low complexity" evidence="1">
    <location>
        <begin position="417"/>
        <end position="436"/>
    </location>
</feature>
<reference evidence="2" key="1">
    <citation type="submission" date="2021-01" db="EMBL/GenBank/DDBJ databases">
        <authorList>
            <person name="Corre E."/>
            <person name="Pelletier E."/>
            <person name="Niang G."/>
            <person name="Scheremetjew M."/>
            <person name="Finn R."/>
            <person name="Kale V."/>
            <person name="Holt S."/>
            <person name="Cochrane G."/>
            <person name="Meng A."/>
            <person name="Brown T."/>
            <person name="Cohen L."/>
        </authorList>
    </citation>
    <scope>NUCLEOTIDE SEQUENCE</scope>
    <source>
        <strain evidence="2">CCMP3105</strain>
    </source>
</reference>
<dbReference type="EMBL" id="HBNR01000144">
    <property type="protein sequence ID" value="CAE4560486.1"/>
    <property type="molecule type" value="Transcribed_RNA"/>
</dbReference>
<organism evidence="2">
    <name type="scientific">Alexandrium monilatum</name>
    <dbReference type="NCBI Taxonomy" id="311494"/>
    <lineage>
        <taxon>Eukaryota</taxon>
        <taxon>Sar</taxon>
        <taxon>Alveolata</taxon>
        <taxon>Dinophyceae</taxon>
        <taxon>Gonyaulacales</taxon>
        <taxon>Pyrocystaceae</taxon>
        <taxon>Alexandrium</taxon>
    </lineage>
</organism>
<evidence type="ECO:0000256" key="1">
    <source>
        <dbReference type="SAM" id="MobiDB-lite"/>
    </source>
</evidence>
<proteinExistence type="predicted"/>
<feature type="compositionally biased region" description="Basic and acidic residues" evidence="1">
    <location>
        <begin position="174"/>
        <end position="202"/>
    </location>
</feature>
<feature type="compositionally biased region" description="Polar residues" evidence="1">
    <location>
        <begin position="628"/>
        <end position="640"/>
    </location>
</feature>
<sequence>MANDDRSAPGQWHDYSRQLGGAEDAVGAAIETLLMDGGTLLWQKYLERKAFSFAATAVTEAVVSQLKMCFVAHDKGEDVAGMEEWELEDEPEPGEVDSWARMHLPVRRPVRGEDAGAGSSSSKQAKHLAEKQRLQRRAAIEAKNKQSAKAAKAEKVEPRAAPIQEETVLDDEEERLRDQKFQEEARRRDKERKAKEAERLKDEERKAVVALHEEMARKAHTFDNDGKIIWIEEVKVDKLPKVTETFPFNIKKDARQLRTESGSTTRNAAAAPEGAANAAAAAGKKESRRTHRPQRNARKAKVEEGDSEFTDGFSKLQHGQPPILDTMNVQPGVTLESMGKKKAGADLAAGNPRQMSRKEYVTLAQQEVMDMEFHSDGGGPQKQGLEAGDSVEVMSKPEPSSDSGARGYPPGKDAAQEGAGPSASPQAPEASAAGGSTTHLPPLQPAGGQRGNASTQRPGASASQQSTGSGAGARDAEKTQGAPVQMAPPVRSLAARGRRFDAVGHLGRPPRYHMPLLGGPSGLSAPQPPLGATMGHGLIRNGSLKETYFFPAQASDLPGGMFRSASDVTLPSASRSEQASRKGIGKRSSKTGSREASQFTAGGSGEFDDDDPSSGRLRPETGLAYRNFRSSLFPNETSRA</sequence>
<feature type="region of interest" description="Disordered" evidence="1">
    <location>
        <begin position="253"/>
        <end position="537"/>
    </location>
</feature>
<feature type="region of interest" description="Disordered" evidence="1">
    <location>
        <begin position="110"/>
        <end position="202"/>
    </location>
</feature>